<feature type="domain" description="GmrSD restriction endonucleases N-terminal" evidence="1">
    <location>
        <begin position="23"/>
        <end position="217"/>
    </location>
</feature>
<accession>R9HXZ7</accession>
<organism evidence="2 3">
    <name type="scientific">Phocaeicola sartorii</name>
    <dbReference type="NCBI Taxonomy" id="671267"/>
    <lineage>
        <taxon>Bacteria</taxon>
        <taxon>Pseudomonadati</taxon>
        <taxon>Bacteroidota</taxon>
        <taxon>Bacteroidia</taxon>
        <taxon>Bacteroidales</taxon>
        <taxon>Bacteroidaceae</taxon>
        <taxon>Phocaeicola</taxon>
    </lineage>
</organism>
<dbReference type="HOGENOM" id="CLU_032110_0_0_10"/>
<evidence type="ECO:0000313" key="2">
    <source>
        <dbReference type="EMBL" id="EOS08903.1"/>
    </source>
</evidence>
<sequence>MSRITTLPIKELYRLDSVRELYNLAKVNHETFTIPDYQRGYRWEANIHIEALLKDVFDFMNTNRNIDDRYCLQPIVVTQSSTHKGAWEVIDGQQRLITIYMLLNALGLPTFNLVFESRPKSNDFLAQLIANGKANHDDPDFHFMSEAWAKIKQWLKDKNNQDPGFDLEYKPVLWKNVNVIWYDIESTSREINIDVFNRLNIGKIPLNDAELVKALLLSKIKGRYKDAVELTMRQSEINNEWHRIEIELRKPQKWGFITGNVHKEYDSHIEFLFDLMAKNRAKGTAEQKYTTYLWFEHQVNAAGRKPEAQADMAIKLWGQVKDAYARVNSWFCDNNVGSDTAIYHYVGYLLASRKVQVYDLYNDSFEKSRKGFRDHLRGLVKDTLKGIKLDELKYGEDDDTIKMVLLLFNVLTCEKIADGMYNRFPFDRYNEIAKERRSRGGWSLEHIFAQNSRDPMKDPKAALHWLADTQKSIKNISSVIKTIKNDSQSEQEKSEIDLTKLKVQIEKMQQSHPNTLDMDAFNNLKNKVNNIFGEVDRHPLSNLALLSTVDNSTLNNAVFPTKRNRIIELEKEGRFIPPCTRNVFLKFYSPSDSQPYYWSRNDQDAYLAQIKKMINDFMKN</sequence>
<evidence type="ECO:0000313" key="3">
    <source>
        <dbReference type="Proteomes" id="UP000014200"/>
    </source>
</evidence>
<dbReference type="PATRIC" id="fig|1235788.3.peg.4377"/>
<protein>
    <recommendedName>
        <fullName evidence="1">GmrSD restriction endonucleases N-terminal domain-containing protein</fullName>
    </recommendedName>
</protein>
<comment type="caution">
    <text evidence="2">The sequence shown here is derived from an EMBL/GenBank/DDBJ whole genome shotgun (WGS) entry which is preliminary data.</text>
</comment>
<dbReference type="Proteomes" id="UP000014200">
    <property type="component" value="Unassembled WGS sequence"/>
</dbReference>
<dbReference type="AlphaFoldDB" id="R9HXZ7"/>
<dbReference type="EMBL" id="ASSP01000030">
    <property type="protein sequence ID" value="EOS08903.1"/>
    <property type="molecule type" value="Genomic_DNA"/>
</dbReference>
<dbReference type="Pfam" id="PF03235">
    <property type="entry name" value="GmrSD_N"/>
    <property type="match status" value="1"/>
</dbReference>
<dbReference type="PANTHER" id="PTHR35149">
    <property type="entry name" value="SLL5132 PROTEIN"/>
    <property type="match status" value="1"/>
</dbReference>
<dbReference type="RefSeq" id="WP_016278447.1">
    <property type="nucleotide sequence ID" value="NZ_JABVZU010000003.1"/>
</dbReference>
<dbReference type="OrthoDB" id="9798761at2"/>
<reference evidence="2 3" key="1">
    <citation type="submission" date="2013-04" db="EMBL/GenBank/DDBJ databases">
        <title>The Genome Sequence of Bacteroides massiliensis dnLKV3.</title>
        <authorList>
            <consortium name="The Broad Institute Genomics Platform"/>
            <consortium name="The Broad Institute Genome Sequencing Center for Infectious Disease"/>
            <person name="Earl A."/>
            <person name="Xavier R."/>
            <person name="Kuhn K."/>
            <person name="Stappenbeck T."/>
            <person name="Walker B."/>
            <person name="Young S."/>
            <person name="Zeng Q."/>
            <person name="Gargeya S."/>
            <person name="Fitzgerald M."/>
            <person name="Haas B."/>
            <person name="Abouelleil A."/>
            <person name="Allen A.W."/>
            <person name="Alvarado L."/>
            <person name="Arachchi H.M."/>
            <person name="Berlin A.M."/>
            <person name="Chapman S.B."/>
            <person name="Gainer-Dewar J."/>
            <person name="Goldberg J."/>
            <person name="Griggs A."/>
            <person name="Gujja S."/>
            <person name="Hansen M."/>
            <person name="Howarth C."/>
            <person name="Imamovic A."/>
            <person name="Ireland A."/>
            <person name="Larimer J."/>
            <person name="McCowan C."/>
            <person name="Murphy C."/>
            <person name="Pearson M."/>
            <person name="Poon T.W."/>
            <person name="Priest M."/>
            <person name="Roberts A."/>
            <person name="Saif S."/>
            <person name="Shea T."/>
            <person name="Sisk P."/>
            <person name="Sykes S."/>
            <person name="Wortman J."/>
            <person name="Nusbaum C."/>
            <person name="Birren B."/>
        </authorList>
    </citation>
    <scope>NUCLEOTIDE SEQUENCE [LARGE SCALE GENOMIC DNA]</scope>
    <source>
        <strain evidence="3">dnLKV3</strain>
    </source>
</reference>
<dbReference type="PANTHER" id="PTHR35149:SF1">
    <property type="entry name" value="DUF5655 DOMAIN-CONTAINING PROTEIN"/>
    <property type="match status" value="1"/>
</dbReference>
<proteinExistence type="predicted"/>
<keyword evidence="3" id="KW-1185">Reference proteome</keyword>
<dbReference type="InterPro" id="IPR004919">
    <property type="entry name" value="GmrSD_N"/>
</dbReference>
<evidence type="ECO:0000259" key="1">
    <source>
        <dbReference type="Pfam" id="PF03235"/>
    </source>
</evidence>
<dbReference type="GeneID" id="82153619"/>
<gene>
    <name evidence="2" type="ORF">C802_04269</name>
</gene>
<name>R9HXZ7_9BACT</name>
<dbReference type="STRING" id="1235788.C802_04269"/>